<dbReference type="FunFam" id="2.10.25.10:FF:000255">
    <property type="entry name" value="Sushi, nidogen and EGF-like domains 1"/>
    <property type="match status" value="1"/>
</dbReference>
<dbReference type="PROSITE" id="PS50026">
    <property type="entry name" value="EGF_3"/>
    <property type="match status" value="3"/>
</dbReference>
<dbReference type="Proteomes" id="UP001347796">
    <property type="component" value="Unassembled WGS sequence"/>
</dbReference>
<feature type="signal peptide" evidence="7">
    <location>
        <begin position="1"/>
        <end position="19"/>
    </location>
</feature>
<dbReference type="GO" id="GO:0005509">
    <property type="term" value="F:calcium ion binding"/>
    <property type="evidence" value="ECO:0007669"/>
    <property type="project" value="InterPro"/>
</dbReference>
<evidence type="ECO:0000256" key="7">
    <source>
        <dbReference type="SAM" id="SignalP"/>
    </source>
</evidence>
<keyword evidence="10" id="KW-1185">Reference proteome</keyword>
<evidence type="ECO:0000256" key="1">
    <source>
        <dbReference type="ARBA" id="ARBA00022536"/>
    </source>
</evidence>
<dbReference type="InterPro" id="IPR001881">
    <property type="entry name" value="EGF-like_Ca-bd_dom"/>
</dbReference>
<keyword evidence="3" id="KW-0677">Repeat</keyword>
<feature type="disulfide bond" evidence="6">
    <location>
        <begin position="153"/>
        <end position="162"/>
    </location>
</feature>
<reference evidence="9 10" key="1">
    <citation type="submission" date="2024-01" db="EMBL/GenBank/DDBJ databases">
        <title>The genome of the rayed Mediterranean limpet Patella caerulea (Linnaeus, 1758).</title>
        <authorList>
            <person name="Anh-Thu Weber A."/>
            <person name="Halstead-Nussloch G."/>
        </authorList>
    </citation>
    <scope>NUCLEOTIDE SEQUENCE [LARGE SCALE GENOMIC DNA]</scope>
    <source>
        <strain evidence="9">AATW-2023a</strain>
        <tissue evidence="9">Whole specimen</tissue>
    </source>
</reference>
<dbReference type="FunFam" id="2.10.25.10:FF:000012">
    <property type="entry name" value="Delta-like protein"/>
    <property type="match status" value="1"/>
</dbReference>
<evidence type="ECO:0000256" key="2">
    <source>
        <dbReference type="ARBA" id="ARBA00022729"/>
    </source>
</evidence>
<proteinExistence type="predicted"/>
<dbReference type="InterPro" id="IPR000742">
    <property type="entry name" value="EGF"/>
</dbReference>
<accession>A0AAN8FWI0</accession>
<keyword evidence="5" id="KW-0325">Glycoprotein</keyword>
<dbReference type="SMART" id="SM00179">
    <property type="entry name" value="EGF_CA"/>
    <property type="match status" value="3"/>
</dbReference>
<dbReference type="AlphaFoldDB" id="A0AAN8FWI0"/>
<keyword evidence="2 7" id="KW-0732">Signal</keyword>
<comment type="caution">
    <text evidence="9">The sequence shown here is derived from an EMBL/GenBank/DDBJ whole genome shotgun (WGS) entry which is preliminary data.</text>
</comment>
<evidence type="ECO:0000256" key="3">
    <source>
        <dbReference type="ARBA" id="ARBA00022737"/>
    </source>
</evidence>
<dbReference type="SUPFAM" id="SSF57196">
    <property type="entry name" value="EGF/Laminin"/>
    <property type="match status" value="3"/>
</dbReference>
<evidence type="ECO:0000256" key="6">
    <source>
        <dbReference type="PROSITE-ProRule" id="PRU00076"/>
    </source>
</evidence>
<dbReference type="CDD" id="cd00054">
    <property type="entry name" value="EGF_CA"/>
    <property type="match status" value="3"/>
</dbReference>
<name>A0AAN8FWI0_PATCE</name>
<dbReference type="EMBL" id="JAZGQO010000021">
    <property type="protein sequence ID" value="KAK6165432.1"/>
    <property type="molecule type" value="Genomic_DNA"/>
</dbReference>
<dbReference type="Pfam" id="PF00008">
    <property type="entry name" value="EGF"/>
    <property type="match status" value="3"/>
</dbReference>
<feature type="domain" description="EGF-like" evidence="8">
    <location>
        <begin position="127"/>
        <end position="163"/>
    </location>
</feature>
<sequence>MRVILWIAMFLTTVVAVSGKRSTGPLSQVRGIRNPRCISCSEVKEAHLCESCCKRPVCDPNPCKNDGMCSPDDNGYSCSCTPGYLGEHCDVNLCLPNPCKNNGTCSPVDNGYVCNCATGYLGEHCDVNPCDIYNPCINNGTCYPSGLGVNCSCPSGFTGDYCQDSEGITPVKEVRVCNVTECGATGGTCTNLKCFTNATNCSGKACNSDEICIDDTCVNRIDNCRTIDGVNNDCSDRGDQCGASFCAEGQKCVNDRCRPIRTCAIQNGDCEWVGESGTCSGGVCLIFCEVNNDCRNQPCIDGYCAGAKCGESYCAGSG</sequence>
<dbReference type="PANTHER" id="PTHR12916">
    <property type="entry name" value="CYTOCHROME C OXIDASE POLYPEPTIDE VIC-2"/>
    <property type="match status" value="1"/>
</dbReference>
<evidence type="ECO:0000256" key="5">
    <source>
        <dbReference type="ARBA" id="ARBA00023180"/>
    </source>
</evidence>
<gene>
    <name evidence="9" type="ORF">SNE40_022360</name>
</gene>
<protein>
    <recommendedName>
        <fullName evidence="8">EGF-like domain-containing protein</fullName>
    </recommendedName>
</protein>
<comment type="caution">
    <text evidence="6">Lacks conserved residue(s) required for the propagation of feature annotation.</text>
</comment>
<evidence type="ECO:0000313" key="10">
    <source>
        <dbReference type="Proteomes" id="UP001347796"/>
    </source>
</evidence>
<dbReference type="PANTHER" id="PTHR12916:SF4">
    <property type="entry name" value="UNINFLATABLE, ISOFORM C"/>
    <property type="match status" value="1"/>
</dbReference>
<evidence type="ECO:0000256" key="4">
    <source>
        <dbReference type="ARBA" id="ARBA00023157"/>
    </source>
</evidence>
<dbReference type="PROSITE" id="PS00022">
    <property type="entry name" value="EGF_1"/>
    <property type="match status" value="2"/>
</dbReference>
<dbReference type="PROSITE" id="PS01186">
    <property type="entry name" value="EGF_2"/>
    <property type="match status" value="2"/>
</dbReference>
<organism evidence="9 10">
    <name type="scientific">Patella caerulea</name>
    <name type="common">Rayed Mediterranean limpet</name>
    <dbReference type="NCBI Taxonomy" id="87958"/>
    <lineage>
        <taxon>Eukaryota</taxon>
        <taxon>Metazoa</taxon>
        <taxon>Spiralia</taxon>
        <taxon>Lophotrochozoa</taxon>
        <taxon>Mollusca</taxon>
        <taxon>Gastropoda</taxon>
        <taxon>Patellogastropoda</taxon>
        <taxon>Patelloidea</taxon>
        <taxon>Patellidae</taxon>
        <taxon>Patella</taxon>
    </lineage>
</organism>
<keyword evidence="1 6" id="KW-0245">EGF-like domain</keyword>
<feature type="disulfide bond" evidence="6">
    <location>
        <begin position="116"/>
        <end position="125"/>
    </location>
</feature>
<feature type="domain" description="EGF-like" evidence="8">
    <location>
        <begin position="54"/>
        <end position="87"/>
    </location>
</feature>
<evidence type="ECO:0000313" key="9">
    <source>
        <dbReference type="EMBL" id="KAK6165432.1"/>
    </source>
</evidence>
<feature type="domain" description="EGF-like" evidence="8">
    <location>
        <begin position="90"/>
        <end position="126"/>
    </location>
</feature>
<feature type="chain" id="PRO_5042922555" description="EGF-like domain-containing protein" evidence="7">
    <location>
        <begin position="20"/>
        <end position="318"/>
    </location>
</feature>
<evidence type="ECO:0000259" key="8">
    <source>
        <dbReference type="PROSITE" id="PS50026"/>
    </source>
</evidence>
<dbReference type="Gene3D" id="2.10.25.10">
    <property type="entry name" value="Laminin"/>
    <property type="match status" value="3"/>
</dbReference>
<dbReference type="SMART" id="SM00181">
    <property type="entry name" value="EGF"/>
    <property type="match status" value="3"/>
</dbReference>
<keyword evidence="4 6" id="KW-1015">Disulfide bond</keyword>